<name>A0A0L9T4F9_PHAAN</name>
<keyword evidence="7" id="KW-0653">Protein transport</keyword>
<dbReference type="Gene3D" id="1.25.40.10">
    <property type="entry name" value="Tetratricopeptide repeat domain"/>
    <property type="match status" value="1"/>
</dbReference>
<keyword evidence="5 12" id="KW-0812">Transmembrane</keyword>
<dbReference type="InterPro" id="IPR011990">
    <property type="entry name" value="TPR-like_helical_dom_sf"/>
</dbReference>
<evidence type="ECO:0000256" key="10">
    <source>
        <dbReference type="ARBA" id="ARBA00023136"/>
    </source>
</evidence>
<dbReference type="AlphaFoldDB" id="A0A0L9T4F9"/>
<evidence type="ECO:0000256" key="3">
    <source>
        <dbReference type="ARBA" id="ARBA00005792"/>
    </source>
</evidence>
<dbReference type="InterPro" id="IPR010547">
    <property type="entry name" value="TOM20_imprt_rcpt"/>
</dbReference>
<feature type="region of interest" description="Disordered" evidence="11">
    <location>
        <begin position="363"/>
        <end position="383"/>
    </location>
</feature>
<feature type="transmembrane region" description="Helical" evidence="12">
    <location>
        <begin position="390"/>
        <end position="410"/>
    </location>
</feature>
<evidence type="ECO:0000256" key="4">
    <source>
        <dbReference type="ARBA" id="ARBA00022448"/>
    </source>
</evidence>
<sequence length="421" mass="48034">MAIEFEKELQAIEFQKELQAIEFQKELQAIEFQKELQAIQFEKVFRALELGQEFQTIELGLDFQAIELGMGFEALAFGKTDRCDEYQTAQHQVWAEPRAWRAHRVWRAQTEAEDHRGENPWLAARNWRNNSVERDTRNNASELTLFTSLSSVMIFLTRLFGNSSSIDTPFSSSSAIAIIQLSLLLLRPWSRSSLSLLSSMDCWSLQLQSRAFGVLRSQKGMEYSQDDFDRLLLFEHTRKTAEANYAKNPLDADNLTRWGGALIELSAFEKPKDSKAMINDALSKLEEALLINPTKHDTLWYLGNAHTSCGFLTPDISEAKDYFEKAHEYFQKAFDEDPENDLYRKSLEIAVKAPELHMEIHNNELGPMSNAGSSATSKGKESKRQKNSDFKYDIFGWVILAVSIVAWVGMAKSNIPPSPPR</sequence>
<evidence type="ECO:0000256" key="11">
    <source>
        <dbReference type="SAM" id="MobiDB-lite"/>
    </source>
</evidence>
<protein>
    <recommendedName>
        <fullName evidence="15">Mitochondrial import receptor subunit TOM20</fullName>
    </recommendedName>
</protein>
<accession>A0A0L9T4F9</accession>
<dbReference type="GO" id="GO:0005742">
    <property type="term" value="C:mitochondrial outer membrane translocase complex"/>
    <property type="evidence" value="ECO:0007669"/>
    <property type="project" value="InterPro"/>
</dbReference>
<dbReference type="GO" id="GO:0045040">
    <property type="term" value="P:protein insertion into mitochondrial outer membrane"/>
    <property type="evidence" value="ECO:0007669"/>
    <property type="project" value="InterPro"/>
</dbReference>
<evidence type="ECO:0000313" key="13">
    <source>
        <dbReference type="EMBL" id="KOM25457.1"/>
    </source>
</evidence>
<dbReference type="PANTHER" id="PTHR32409:SF7">
    <property type="entry name" value="MITOCHONDRIAL IMPORT RECEPTOR SUBUNIT TOM20"/>
    <property type="match status" value="1"/>
</dbReference>
<evidence type="ECO:0008006" key="15">
    <source>
        <dbReference type="Google" id="ProtNLM"/>
    </source>
</evidence>
<organism evidence="13 14">
    <name type="scientific">Phaseolus angularis</name>
    <name type="common">Azuki bean</name>
    <name type="synonym">Vigna angularis</name>
    <dbReference type="NCBI Taxonomy" id="3914"/>
    <lineage>
        <taxon>Eukaryota</taxon>
        <taxon>Viridiplantae</taxon>
        <taxon>Streptophyta</taxon>
        <taxon>Embryophyta</taxon>
        <taxon>Tracheophyta</taxon>
        <taxon>Spermatophyta</taxon>
        <taxon>Magnoliopsida</taxon>
        <taxon>eudicotyledons</taxon>
        <taxon>Gunneridae</taxon>
        <taxon>Pentapetalae</taxon>
        <taxon>rosids</taxon>
        <taxon>fabids</taxon>
        <taxon>Fabales</taxon>
        <taxon>Fabaceae</taxon>
        <taxon>Papilionoideae</taxon>
        <taxon>50 kb inversion clade</taxon>
        <taxon>NPAAA clade</taxon>
        <taxon>indigoferoid/millettioid clade</taxon>
        <taxon>Phaseoleae</taxon>
        <taxon>Vigna</taxon>
    </lineage>
</organism>
<keyword evidence="4" id="KW-0813">Transport</keyword>
<keyword evidence="10 12" id="KW-0472">Membrane</keyword>
<dbReference type="GO" id="GO:0015031">
    <property type="term" value="P:protein transport"/>
    <property type="evidence" value="ECO:0007669"/>
    <property type="project" value="UniProtKB-KW"/>
</dbReference>
<gene>
    <name evidence="13" type="ORF">LR48_Vigan102s011500</name>
</gene>
<keyword evidence="9" id="KW-0496">Mitochondrion</keyword>
<comment type="function">
    <text evidence="1">Central component of the receptor complex responsible for the recognition and translocation of cytosolically synthesized mitochondrial preproteins. Together with TOM22 functions as the transit peptide receptor at the surface of the mitochondrion outer membrane and facilitates the movement of preproteins into the translocation pore.</text>
</comment>
<evidence type="ECO:0000256" key="7">
    <source>
        <dbReference type="ARBA" id="ARBA00022927"/>
    </source>
</evidence>
<evidence type="ECO:0000256" key="2">
    <source>
        <dbReference type="ARBA" id="ARBA00004572"/>
    </source>
</evidence>
<evidence type="ECO:0000256" key="1">
    <source>
        <dbReference type="ARBA" id="ARBA00003450"/>
    </source>
</evidence>
<evidence type="ECO:0000256" key="9">
    <source>
        <dbReference type="ARBA" id="ARBA00023128"/>
    </source>
</evidence>
<keyword evidence="6" id="KW-1000">Mitochondrion outer membrane</keyword>
<dbReference type="SUPFAM" id="SSF48452">
    <property type="entry name" value="TPR-like"/>
    <property type="match status" value="1"/>
</dbReference>
<dbReference type="PANTHER" id="PTHR32409">
    <property type="entry name" value="MITOCHONDRIAL IMPORT RECEPTOR SUBUNIT TOM20-1-RELATED"/>
    <property type="match status" value="1"/>
</dbReference>
<dbReference type="STRING" id="3914.A0A0L9T4F9"/>
<reference evidence="14" key="1">
    <citation type="journal article" date="2015" name="Proc. Natl. Acad. Sci. U.S.A.">
        <title>Genome sequencing of adzuki bean (Vigna angularis) provides insight into high starch and low fat accumulation and domestication.</title>
        <authorList>
            <person name="Yang K."/>
            <person name="Tian Z."/>
            <person name="Chen C."/>
            <person name="Luo L."/>
            <person name="Zhao B."/>
            <person name="Wang Z."/>
            <person name="Yu L."/>
            <person name="Li Y."/>
            <person name="Sun Y."/>
            <person name="Li W."/>
            <person name="Chen Y."/>
            <person name="Li Y."/>
            <person name="Zhang Y."/>
            <person name="Ai D."/>
            <person name="Zhao J."/>
            <person name="Shang C."/>
            <person name="Ma Y."/>
            <person name="Wu B."/>
            <person name="Wang M."/>
            <person name="Gao L."/>
            <person name="Sun D."/>
            <person name="Zhang P."/>
            <person name="Guo F."/>
            <person name="Wang W."/>
            <person name="Li Y."/>
            <person name="Wang J."/>
            <person name="Varshney R.K."/>
            <person name="Wang J."/>
            <person name="Ling H.Q."/>
            <person name="Wan P."/>
        </authorList>
    </citation>
    <scope>NUCLEOTIDE SEQUENCE</scope>
    <source>
        <strain evidence="14">cv. Jingnong 6</strain>
    </source>
</reference>
<proteinExistence type="inferred from homology"/>
<dbReference type="Pfam" id="PF06552">
    <property type="entry name" value="TOM20_plant"/>
    <property type="match status" value="1"/>
</dbReference>
<dbReference type="Proteomes" id="UP000053144">
    <property type="component" value="Unassembled WGS sequence"/>
</dbReference>
<comment type="subcellular location">
    <subcellularLocation>
        <location evidence="2">Mitochondrion outer membrane</location>
        <topology evidence="2">Single-pass membrane protein</topology>
    </subcellularLocation>
</comment>
<dbReference type="EMBL" id="KQ258265">
    <property type="protein sequence ID" value="KOM25457.1"/>
    <property type="molecule type" value="Genomic_DNA"/>
</dbReference>
<keyword evidence="8 12" id="KW-1133">Transmembrane helix</keyword>
<dbReference type="Gramene" id="KOM25457">
    <property type="protein sequence ID" value="KOM25457"/>
    <property type="gene ID" value="LR48_Vigan102s011500"/>
</dbReference>
<evidence type="ECO:0000256" key="8">
    <source>
        <dbReference type="ARBA" id="ARBA00022989"/>
    </source>
</evidence>
<comment type="similarity">
    <text evidence="3">Belongs to the Tom20 family.</text>
</comment>
<evidence type="ECO:0000256" key="6">
    <source>
        <dbReference type="ARBA" id="ARBA00022787"/>
    </source>
</evidence>
<evidence type="ECO:0000313" key="14">
    <source>
        <dbReference type="Proteomes" id="UP000053144"/>
    </source>
</evidence>
<evidence type="ECO:0000256" key="5">
    <source>
        <dbReference type="ARBA" id="ARBA00022692"/>
    </source>
</evidence>
<evidence type="ECO:0000256" key="12">
    <source>
        <dbReference type="SAM" id="Phobius"/>
    </source>
</evidence>